<organism evidence="1 2">
    <name type="scientific">Aneurinibacillus aneurinilyticus</name>
    <name type="common">Bacillus aneurinolyticus</name>
    <dbReference type="NCBI Taxonomy" id="1391"/>
    <lineage>
        <taxon>Bacteria</taxon>
        <taxon>Bacillati</taxon>
        <taxon>Bacillota</taxon>
        <taxon>Bacilli</taxon>
        <taxon>Bacillales</taxon>
        <taxon>Paenibacillaceae</taxon>
        <taxon>Aneurinibacillus group</taxon>
        <taxon>Aneurinibacillus</taxon>
    </lineage>
</organism>
<evidence type="ECO:0000313" key="1">
    <source>
        <dbReference type="EMBL" id="NMF01059.1"/>
    </source>
</evidence>
<dbReference type="Gene3D" id="6.10.140.640">
    <property type="match status" value="1"/>
</dbReference>
<reference evidence="1 2" key="1">
    <citation type="submission" date="2020-04" db="EMBL/GenBank/DDBJ databases">
        <authorList>
            <person name="Hitch T.C.A."/>
            <person name="Wylensek D."/>
            <person name="Clavel T."/>
        </authorList>
    </citation>
    <scope>NUCLEOTIDE SEQUENCE [LARGE SCALE GENOMIC DNA]</scope>
    <source>
        <strain evidence="1 2">WB01_D5_05</strain>
    </source>
</reference>
<accession>A0A848D0W1</accession>
<gene>
    <name evidence="1" type="ORF">HF838_22890</name>
</gene>
<dbReference type="EMBL" id="JABAGO010000064">
    <property type="protein sequence ID" value="NMF01059.1"/>
    <property type="molecule type" value="Genomic_DNA"/>
</dbReference>
<name>A0A848D0W1_ANEAE</name>
<sequence>MDNFTKKELILMKSLANGSKKSNERKNCFSISIIHFLILSQ</sequence>
<evidence type="ECO:0000313" key="2">
    <source>
        <dbReference type="Proteomes" id="UP000561326"/>
    </source>
</evidence>
<dbReference type="Proteomes" id="UP000561326">
    <property type="component" value="Unassembled WGS sequence"/>
</dbReference>
<proteinExistence type="predicted"/>
<comment type="caution">
    <text evidence="1">The sequence shown here is derived from an EMBL/GenBank/DDBJ whole genome shotgun (WGS) entry which is preliminary data.</text>
</comment>
<protein>
    <submittedName>
        <fullName evidence="1">Uncharacterized protein</fullName>
    </submittedName>
</protein>
<dbReference type="AlphaFoldDB" id="A0A848D0W1"/>
<dbReference type="RefSeq" id="WP_168976518.1">
    <property type="nucleotide sequence ID" value="NZ_JABAGO010000064.1"/>
</dbReference>